<evidence type="ECO:0000256" key="8">
    <source>
        <dbReference type="ARBA" id="ARBA00022824"/>
    </source>
</evidence>
<comment type="subcellular location">
    <subcellularLocation>
        <location evidence="3">Endoplasmic reticulum lumen</location>
    </subcellularLocation>
</comment>
<dbReference type="CDD" id="cd02995">
    <property type="entry name" value="PDI_a_PDI_a'_C"/>
    <property type="match status" value="1"/>
</dbReference>
<keyword evidence="11 12" id="KW-0676">Redox-active center</keyword>
<dbReference type="CDD" id="cd02961">
    <property type="entry name" value="PDI_a_family"/>
    <property type="match status" value="1"/>
</dbReference>
<evidence type="ECO:0000256" key="9">
    <source>
        <dbReference type="ARBA" id="ARBA00023157"/>
    </source>
</evidence>
<evidence type="ECO:0000256" key="7">
    <source>
        <dbReference type="ARBA" id="ARBA00022737"/>
    </source>
</evidence>
<dbReference type="NCBIfam" id="TIGR01130">
    <property type="entry name" value="ER_PDI_fam"/>
    <property type="match status" value="1"/>
</dbReference>
<reference evidence="17" key="1">
    <citation type="submission" date="2014-08" db="EMBL/GenBank/DDBJ databases">
        <authorList>
            <person name="Sharma Rahul"/>
            <person name="Thines Marco"/>
        </authorList>
    </citation>
    <scope>NUCLEOTIDE SEQUENCE</scope>
</reference>
<dbReference type="Pfam" id="PF00085">
    <property type="entry name" value="Thioredoxin"/>
    <property type="match status" value="2"/>
</dbReference>
<evidence type="ECO:0000256" key="10">
    <source>
        <dbReference type="ARBA" id="ARBA00023235"/>
    </source>
</evidence>
<keyword evidence="10 14" id="KW-0413">Isomerase</keyword>
<evidence type="ECO:0000256" key="15">
    <source>
        <dbReference type="SAM" id="MobiDB-lite"/>
    </source>
</evidence>
<dbReference type="CDD" id="cd02982">
    <property type="entry name" value="PDI_b'_family"/>
    <property type="match status" value="1"/>
</dbReference>
<feature type="compositionally biased region" description="Basic and acidic residues" evidence="15">
    <location>
        <begin position="494"/>
        <end position="509"/>
    </location>
</feature>
<dbReference type="PROSITE" id="PS00194">
    <property type="entry name" value="THIOREDOXIN_1"/>
    <property type="match status" value="2"/>
</dbReference>
<dbReference type="GO" id="GO:0034976">
    <property type="term" value="P:response to endoplasmic reticulum stress"/>
    <property type="evidence" value="ECO:0007669"/>
    <property type="project" value="TreeGrafter"/>
</dbReference>
<dbReference type="InterPro" id="IPR017937">
    <property type="entry name" value="Thioredoxin_CS"/>
</dbReference>
<feature type="region of interest" description="Disordered" evidence="15">
    <location>
        <begin position="472"/>
        <end position="509"/>
    </location>
</feature>
<evidence type="ECO:0000256" key="14">
    <source>
        <dbReference type="RuleBase" id="RU361130"/>
    </source>
</evidence>
<keyword evidence="8" id="KW-0256">Endoplasmic reticulum</keyword>
<comment type="catalytic activity">
    <reaction evidence="1 14">
        <text>Catalyzes the rearrangement of -S-S- bonds in proteins.</text>
        <dbReference type="EC" id="5.3.4.1"/>
    </reaction>
</comment>
<dbReference type="Pfam" id="PF13848">
    <property type="entry name" value="Thioredoxin_6"/>
    <property type="match status" value="1"/>
</dbReference>
<organism evidence="17">
    <name type="scientific">Phaffia rhodozyma</name>
    <name type="common">Yeast</name>
    <name type="synonym">Xanthophyllomyces dendrorhous</name>
    <dbReference type="NCBI Taxonomy" id="264483"/>
    <lineage>
        <taxon>Eukaryota</taxon>
        <taxon>Fungi</taxon>
        <taxon>Dikarya</taxon>
        <taxon>Basidiomycota</taxon>
        <taxon>Agaricomycotina</taxon>
        <taxon>Tremellomycetes</taxon>
        <taxon>Cystofilobasidiales</taxon>
        <taxon>Mrakiaceae</taxon>
        <taxon>Phaffia</taxon>
    </lineage>
</organism>
<evidence type="ECO:0000256" key="5">
    <source>
        <dbReference type="ARBA" id="ARBA00012723"/>
    </source>
</evidence>
<keyword evidence="6 14" id="KW-0732">Signal</keyword>
<comment type="similarity">
    <text evidence="4 13">Belongs to the protein disulfide isomerase family.</text>
</comment>
<proteinExistence type="inferred from homology"/>
<dbReference type="PRINTS" id="PR00421">
    <property type="entry name" value="THIOREDOXIN"/>
</dbReference>
<evidence type="ECO:0000313" key="17">
    <source>
        <dbReference type="EMBL" id="CED84486.1"/>
    </source>
</evidence>
<evidence type="ECO:0000256" key="12">
    <source>
        <dbReference type="PIRSR" id="PIRSR605792-51"/>
    </source>
</evidence>
<feature type="domain" description="Thioredoxin" evidence="16">
    <location>
        <begin position="10"/>
        <end position="129"/>
    </location>
</feature>
<dbReference type="CDD" id="cd02981">
    <property type="entry name" value="PDI_b_family"/>
    <property type="match status" value="1"/>
</dbReference>
<dbReference type="InterPro" id="IPR013766">
    <property type="entry name" value="Thioredoxin_domain"/>
</dbReference>
<evidence type="ECO:0000256" key="1">
    <source>
        <dbReference type="ARBA" id="ARBA00001182"/>
    </source>
</evidence>
<dbReference type="GO" id="GO:0003756">
    <property type="term" value="F:protein disulfide isomerase activity"/>
    <property type="evidence" value="ECO:0007669"/>
    <property type="project" value="UniProtKB-EC"/>
</dbReference>
<dbReference type="SUPFAM" id="SSF52833">
    <property type="entry name" value="Thioredoxin-like"/>
    <property type="match status" value="4"/>
</dbReference>
<dbReference type="InterPro" id="IPR005788">
    <property type="entry name" value="PDI_thioredoxin-like_dom"/>
</dbReference>
<dbReference type="FunFam" id="3.40.30.10:FF:000017">
    <property type="entry name" value="Protein disulfide-isomerase A4"/>
    <property type="match status" value="1"/>
</dbReference>
<dbReference type="GO" id="GO:0006457">
    <property type="term" value="P:protein folding"/>
    <property type="evidence" value="ECO:0007669"/>
    <property type="project" value="TreeGrafter"/>
</dbReference>
<evidence type="ECO:0000256" key="6">
    <source>
        <dbReference type="ARBA" id="ARBA00022729"/>
    </source>
</evidence>
<feature type="disulfide bond" description="Redox-active" evidence="12">
    <location>
        <begin position="390"/>
        <end position="393"/>
    </location>
</feature>
<sequence>MKLSSSLGLLALAAAATASAASDVLDLTAATFDTEITDFEGLALAEFFAPWCGHCKALAPHYEEAATELKSKNIKLAKIDCTVEADLCQEFGIQGYPTLKVFNNGQESDYTGPRKADGIVSYMIKQSLPAITEVTASNHDEFKGSDKIVVISYGSDAAPKEFASFANANRDAFLFGHSSDLSLASLSEPSIILYKTFDEPKLVLSSAEFESLRVESLGAWVKSNSVPLLGEIAPENFASYAEAGLPIAYVFVNPEAAKENAALVKTLEPVAKEYKGKLSFVTIDAVKFIDHAKSLNLDVDNIPGFVIQDLQGQTKFPLKLSSGEKLEAKVVEDFVARQQSGDIKPDVKSAPIPAEQVGNVYELVSDEYEEVVWKKGADKDVFIELFAPWCGHCKKLKPIWDTLADKYAEVPTVLIAAFDATENDLPPSEPFKLTGFPTLKFKPAGSSEYVDYQGDRSLESLIEFVQEHSQSDLTAKVGGSKNETPLAQEAEDVVLDKTTGEDRSVHDEL</sequence>
<dbReference type="InterPro" id="IPR005792">
    <property type="entry name" value="Prot_disulphide_isomerase"/>
</dbReference>
<dbReference type="PANTHER" id="PTHR18929">
    <property type="entry name" value="PROTEIN DISULFIDE ISOMERASE"/>
    <property type="match status" value="1"/>
</dbReference>
<dbReference type="GO" id="GO:0005788">
    <property type="term" value="C:endoplasmic reticulum lumen"/>
    <property type="evidence" value="ECO:0007669"/>
    <property type="project" value="UniProtKB-SubCell"/>
</dbReference>
<evidence type="ECO:0000256" key="2">
    <source>
        <dbReference type="ARBA" id="ARBA00002692"/>
    </source>
</evidence>
<dbReference type="EC" id="5.3.4.1" evidence="5 14"/>
<feature type="domain" description="Thioredoxin" evidence="16">
    <location>
        <begin position="338"/>
        <end position="470"/>
    </location>
</feature>
<keyword evidence="9 12" id="KW-1015">Disulfide bond</keyword>
<dbReference type="PROSITE" id="PS51352">
    <property type="entry name" value="THIOREDOXIN_2"/>
    <property type="match status" value="2"/>
</dbReference>
<dbReference type="NCBIfam" id="TIGR01126">
    <property type="entry name" value="pdi_dom"/>
    <property type="match status" value="1"/>
</dbReference>
<dbReference type="Gene3D" id="3.40.30.10">
    <property type="entry name" value="Glutaredoxin"/>
    <property type="match status" value="4"/>
</dbReference>
<feature type="signal peptide" evidence="14">
    <location>
        <begin position="1"/>
        <end position="21"/>
    </location>
</feature>
<evidence type="ECO:0000256" key="11">
    <source>
        <dbReference type="ARBA" id="ARBA00023284"/>
    </source>
</evidence>
<feature type="chain" id="PRO_5005117343" description="Protein disulfide-isomerase" evidence="14">
    <location>
        <begin position="22"/>
        <end position="509"/>
    </location>
</feature>
<comment type="function">
    <text evidence="2">Participates in the folding of proteins containing disulfide bonds, may be involved in glycosylation, prolyl hydroxylation and triglyceride transfer.</text>
</comment>
<evidence type="ECO:0000256" key="13">
    <source>
        <dbReference type="RuleBase" id="RU004208"/>
    </source>
</evidence>
<evidence type="ECO:0000256" key="3">
    <source>
        <dbReference type="ARBA" id="ARBA00004319"/>
    </source>
</evidence>
<evidence type="ECO:0000256" key="4">
    <source>
        <dbReference type="ARBA" id="ARBA00006347"/>
    </source>
</evidence>
<feature type="disulfide bond" description="Redox-active" evidence="12">
    <location>
        <begin position="52"/>
        <end position="55"/>
    </location>
</feature>
<name>A0A0F7SSP2_PHARH</name>
<protein>
    <recommendedName>
        <fullName evidence="5 14">Protein disulfide-isomerase</fullName>
        <ecNumber evidence="5 14">5.3.4.1</ecNumber>
    </recommendedName>
</protein>
<dbReference type="EMBL" id="LN483166">
    <property type="protein sequence ID" value="CED84486.1"/>
    <property type="molecule type" value="Genomic_DNA"/>
</dbReference>
<dbReference type="PANTHER" id="PTHR18929:SF132">
    <property type="entry name" value="PROTEIN DISULFIDE-ISOMERASE A3"/>
    <property type="match status" value="1"/>
</dbReference>
<dbReference type="InterPro" id="IPR036249">
    <property type="entry name" value="Thioredoxin-like_sf"/>
</dbReference>
<evidence type="ECO:0000259" key="16">
    <source>
        <dbReference type="PROSITE" id="PS51352"/>
    </source>
</evidence>
<dbReference type="AlphaFoldDB" id="A0A0F7SSP2"/>
<keyword evidence="7" id="KW-0677">Repeat</keyword>
<accession>A0A0F7SSP2</accession>